<keyword evidence="3" id="KW-1185">Reference proteome</keyword>
<evidence type="ECO:0000313" key="3">
    <source>
        <dbReference type="Proteomes" id="UP001642720"/>
    </source>
</evidence>
<organism evidence="2 3">
    <name type="scientific">Trichoderma ghanense</name>
    <dbReference type="NCBI Taxonomy" id="65468"/>
    <lineage>
        <taxon>Eukaryota</taxon>
        <taxon>Fungi</taxon>
        <taxon>Dikarya</taxon>
        <taxon>Ascomycota</taxon>
        <taxon>Pezizomycotina</taxon>
        <taxon>Sordariomycetes</taxon>
        <taxon>Hypocreomycetidae</taxon>
        <taxon>Hypocreales</taxon>
        <taxon>Hypocreaceae</taxon>
        <taxon>Trichoderma</taxon>
    </lineage>
</organism>
<dbReference type="Proteomes" id="UP001642720">
    <property type="component" value="Unassembled WGS sequence"/>
</dbReference>
<feature type="region of interest" description="Disordered" evidence="1">
    <location>
        <begin position="182"/>
        <end position="201"/>
    </location>
</feature>
<feature type="region of interest" description="Disordered" evidence="1">
    <location>
        <begin position="1"/>
        <end position="46"/>
    </location>
</feature>
<name>A0ABY2GWZ5_9HYPO</name>
<dbReference type="RefSeq" id="XP_073556716.1">
    <property type="nucleotide sequence ID" value="XM_073704838.1"/>
</dbReference>
<comment type="caution">
    <text evidence="2">The sequence shown here is derived from an EMBL/GenBank/DDBJ whole genome shotgun (WGS) entry which is preliminary data.</text>
</comment>
<dbReference type="GeneID" id="300579288"/>
<accession>A0ABY2GWZ5</accession>
<dbReference type="EMBL" id="PPTA01000011">
    <property type="protein sequence ID" value="TFB00515.1"/>
    <property type="molecule type" value="Genomic_DNA"/>
</dbReference>
<protein>
    <submittedName>
        <fullName evidence="2">Uncharacterized protein</fullName>
    </submittedName>
</protein>
<sequence length="314" mass="34235">MAQSPAQRPGQDETKSTGVVQAEIPEGMMEESGPGDDTEETGSMADDGKRLEQMQMEREVGKGLLPMQRTRNLPCSGCGFVNERDEGRESIHSVYMSACPILVLAALVRACATWGFPDPRYAARLQGGYLKAGTQQRRLWLHVVRQTGNGRNDVEEEQGTNKSVSAIEFPISMLTSPVPVPSSPSASVCPRPACSEPDLKPSRHRKALGLRQWRRQWPSAHCESAIQWVLGASTAGMEGSQVGYRGGRRWGGSAEPDGVQALSPFKGCIHRPASQRGAEEVARRDVEKLMDVPCQWAAARKVSLIQATRDAARV</sequence>
<feature type="compositionally biased region" description="Low complexity" evidence="1">
    <location>
        <begin position="183"/>
        <end position="195"/>
    </location>
</feature>
<evidence type="ECO:0000256" key="1">
    <source>
        <dbReference type="SAM" id="MobiDB-lite"/>
    </source>
</evidence>
<proteinExistence type="predicted"/>
<reference evidence="2 3" key="1">
    <citation type="submission" date="2018-01" db="EMBL/GenBank/DDBJ databases">
        <title>Genome characterization of the sugarcane-associated fungus Trichoderma ghanense CCMA-1212 and their application in lignocelulose bioconversion.</title>
        <authorList>
            <person name="Steindorff A.S."/>
            <person name="Mendes T.D."/>
            <person name="Vilela E.S.D."/>
            <person name="Rodrigues D.S."/>
            <person name="Formighieri E.F."/>
            <person name="Melo I.S."/>
            <person name="Favaro L.C.L."/>
        </authorList>
    </citation>
    <scope>NUCLEOTIDE SEQUENCE [LARGE SCALE GENOMIC DNA]</scope>
    <source>
        <strain evidence="2 3">CCMA-1212</strain>
    </source>
</reference>
<evidence type="ECO:0000313" key="2">
    <source>
        <dbReference type="EMBL" id="TFB00515.1"/>
    </source>
</evidence>
<gene>
    <name evidence="2" type="ORF">CCMA1212_007675</name>
</gene>